<dbReference type="SMART" id="SM00953">
    <property type="entry name" value="RES"/>
    <property type="match status" value="1"/>
</dbReference>
<name>A0AA42BV85_9MICO</name>
<dbReference type="Proteomes" id="UP001165587">
    <property type="component" value="Unassembled WGS sequence"/>
</dbReference>
<reference evidence="2" key="1">
    <citation type="submission" date="2022-08" db="EMBL/GenBank/DDBJ databases">
        <authorList>
            <person name="Deng Y."/>
            <person name="Han X.-F."/>
            <person name="Zhang Y.-Q."/>
        </authorList>
    </citation>
    <scope>NUCLEOTIDE SEQUENCE</scope>
    <source>
        <strain evidence="2">CPCC 203407</strain>
    </source>
</reference>
<evidence type="ECO:0000313" key="3">
    <source>
        <dbReference type="Proteomes" id="UP001165587"/>
    </source>
</evidence>
<feature type="domain" description="RES" evidence="1">
    <location>
        <begin position="32"/>
        <end position="168"/>
    </location>
</feature>
<dbReference type="RefSeq" id="WP_259529909.1">
    <property type="nucleotide sequence ID" value="NZ_JANLCK010000007.1"/>
</dbReference>
<dbReference type="EMBL" id="JANLCK010000007">
    <property type="protein sequence ID" value="MCS5726966.1"/>
    <property type="molecule type" value="Genomic_DNA"/>
</dbReference>
<proteinExistence type="predicted"/>
<organism evidence="2 3">
    <name type="scientific">Herbiconiux oxytropis</name>
    <dbReference type="NCBI Taxonomy" id="2970915"/>
    <lineage>
        <taxon>Bacteria</taxon>
        <taxon>Bacillati</taxon>
        <taxon>Actinomycetota</taxon>
        <taxon>Actinomycetes</taxon>
        <taxon>Micrococcales</taxon>
        <taxon>Microbacteriaceae</taxon>
        <taxon>Herbiconiux</taxon>
    </lineage>
</organism>
<comment type="caution">
    <text evidence="2">The sequence shown here is derived from an EMBL/GenBank/DDBJ whole genome shotgun (WGS) entry which is preliminary data.</text>
</comment>
<sequence length="193" mass="21015">MPGQDLSGFPTEVLHEGRNVHRSHHPDFDPCFFNGTPDSRFNLTDGRGTCYVADDIVTAVREKLREHVLGQGIVPAGFANSFVVSTIRIDRSFTCADVGSPDSLPHKVTRMLATMDDYEVPQRWAATFDAAGFEGIRYGSSYTNGPDTAWALFGDEGERRFGEEIESLPGAAACSGAGIEVYGLPHSDELETI</sequence>
<gene>
    <name evidence="2" type="ORF">N1028_13780</name>
</gene>
<dbReference type="AlphaFoldDB" id="A0AA42BV85"/>
<dbReference type="InterPro" id="IPR014914">
    <property type="entry name" value="RES_dom"/>
</dbReference>
<keyword evidence="3" id="KW-1185">Reference proteome</keyword>
<evidence type="ECO:0000259" key="1">
    <source>
        <dbReference type="SMART" id="SM00953"/>
    </source>
</evidence>
<dbReference type="Pfam" id="PF08808">
    <property type="entry name" value="RES"/>
    <property type="match status" value="1"/>
</dbReference>
<accession>A0AA42BV85</accession>
<evidence type="ECO:0000313" key="2">
    <source>
        <dbReference type="EMBL" id="MCS5726966.1"/>
    </source>
</evidence>
<protein>
    <submittedName>
        <fullName evidence="2">RES family NAD+ phosphorylase</fullName>
    </submittedName>
</protein>